<name>A0A6J5S749_9CAUD</name>
<organism evidence="1">
    <name type="scientific">uncultured Caudovirales phage</name>
    <dbReference type="NCBI Taxonomy" id="2100421"/>
    <lineage>
        <taxon>Viruses</taxon>
        <taxon>Duplodnaviria</taxon>
        <taxon>Heunggongvirae</taxon>
        <taxon>Uroviricota</taxon>
        <taxon>Caudoviricetes</taxon>
        <taxon>Peduoviridae</taxon>
        <taxon>Maltschvirus</taxon>
        <taxon>Maltschvirus maltsch</taxon>
    </lineage>
</organism>
<sequence length="33" mass="3710">MDYKKVFQKIFPLGEFPRVRSSDPATSHQAAAS</sequence>
<proteinExistence type="predicted"/>
<gene>
    <name evidence="1" type="ORF">UFOVP1390_61</name>
</gene>
<protein>
    <submittedName>
        <fullName evidence="1">Uncharacterized protein</fullName>
    </submittedName>
</protein>
<dbReference type="EMBL" id="LR797336">
    <property type="protein sequence ID" value="CAB4204351.1"/>
    <property type="molecule type" value="Genomic_DNA"/>
</dbReference>
<feature type="non-terminal residue" evidence="1">
    <location>
        <position position="33"/>
    </location>
</feature>
<accession>A0A6J5S749</accession>
<reference evidence="1" key="1">
    <citation type="submission" date="2020-05" db="EMBL/GenBank/DDBJ databases">
        <authorList>
            <person name="Chiriac C."/>
            <person name="Salcher M."/>
            <person name="Ghai R."/>
            <person name="Kavagutti S V."/>
        </authorList>
    </citation>
    <scope>NUCLEOTIDE SEQUENCE</scope>
</reference>
<evidence type="ECO:0000313" key="1">
    <source>
        <dbReference type="EMBL" id="CAB4204351.1"/>
    </source>
</evidence>